<keyword evidence="1" id="KW-0472">Membrane</keyword>
<protein>
    <submittedName>
        <fullName evidence="2">Uncharacterized protein</fullName>
    </submittedName>
</protein>
<organism evidence="2 3">
    <name type="scientific">Neodothiora populina</name>
    <dbReference type="NCBI Taxonomy" id="2781224"/>
    <lineage>
        <taxon>Eukaryota</taxon>
        <taxon>Fungi</taxon>
        <taxon>Dikarya</taxon>
        <taxon>Ascomycota</taxon>
        <taxon>Pezizomycotina</taxon>
        <taxon>Dothideomycetes</taxon>
        <taxon>Dothideomycetidae</taxon>
        <taxon>Dothideales</taxon>
        <taxon>Dothioraceae</taxon>
        <taxon>Neodothiora</taxon>
    </lineage>
</organism>
<dbReference type="RefSeq" id="XP_069204102.1">
    <property type="nucleotide sequence ID" value="XM_069340633.1"/>
</dbReference>
<keyword evidence="1" id="KW-1133">Transmembrane helix</keyword>
<evidence type="ECO:0000313" key="3">
    <source>
        <dbReference type="Proteomes" id="UP001562354"/>
    </source>
</evidence>
<proteinExistence type="predicted"/>
<evidence type="ECO:0000256" key="1">
    <source>
        <dbReference type="SAM" id="Phobius"/>
    </source>
</evidence>
<dbReference type="GeneID" id="95975145"/>
<dbReference type="EMBL" id="JBFMKM010000003">
    <property type="protein sequence ID" value="KAL1311253.1"/>
    <property type="molecule type" value="Genomic_DNA"/>
</dbReference>
<sequence length="182" mass="19730">MSSDSLALFRKSMGDDLGKLADHHFRDLKPEDRDTLRSAAKKVSTYTTVGSMIGVGLGLFLAYRVRANRNAVFQAFRAAEKPTHVQFAGGRTEPLPDLTPMLKPTTIGDFAAYTLFATGGLFFGGELGLLTGSAAAGRTITRDPEARQRIDTEFRKFRAEVLRAEAASLESGDSHFASRSGL</sequence>
<accession>A0ABR3PNV9</accession>
<comment type="caution">
    <text evidence="2">The sequence shown here is derived from an EMBL/GenBank/DDBJ whole genome shotgun (WGS) entry which is preliminary data.</text>
</comment>
<gene>
    <name evidence="2" type="ORF">AAFC00_001442</name>
</gene>
<dbReference type="Proteomes" id="UP001562354">
    <property type="component" value="Unassembled WGS sequence"/>
</dbReference>
<keyword evidence="1" id="KW-0812">Transmembrane</keyword>
<name>A0ABR3PNV9_9PEZI</name>
<feature type="transmembrane region" description="Helical" evidence="1">
    <location>
        <begin position="43"/>
        <end position="63"/>
    </location>
</feature>
<evidence type="ECO:0000313" key="2">
    <source>
        <dbReference type="EMBL" id="KAL1311253.1"/>
    </source>
</evidence>
<keyword evidence="3" id="KW-1185">Reference proteome</keyword>
<reference evidence="2 3" key="1">
    <citation type="submission" date="2024-07" db="EMBL/GenBank/DDBJ databases">
        <title>Draft sequence of the Neodothiora populina.</title>
        <authorList>
            <person name="Drown D.D."/>
            <person name="Schuette U.S."/>
            <person name="Buechlein A.B."/>
            <person name="Rusch D.R."/>
            <person name="Winton L.W."/>
            <person name="Adams G.A."/>
        </authorList>
    </citation>
    <scope>NUCLEOTIDE SEQUENCE [LARGE SCALE GENOMIC DNA]</scope>
    <source>
        <strain evidence="2 3">CPC 39397</strain>
    </source>
</reference>